<organism evidence="2">
    <name type="scientific">uncultured Rubrobacteraceae bacterium</name>
    <dbReference type="NCBI Taxonomy" id="349277"/>
    <lineage>
        <taxon>Bacteria</taxon>
        <taxon>Bacillati</taxon>
        <taxon>Actinomycetota</taxon>
        <taxon>Rubrobacteria</taxon>
        <taxon>Rubrobacterales</taxon>
        <taxon>Rubrobacteraceae</taxon>
        <taxon>environmental samples</taxon>
    </lineage>
</organism>
<reference evidence="2" key="1">
    <citation type="submission" date="2020-02" db="EMBL/GenBank/DDBJ databases">
        <authorList>
            <person name="Meier V. D."/>
        </authorList>
    </citation>
    <scope>NUCLEOTIDE SEQUENCE</scope>
    <source>
        <strain evidence="2">AVDCRST_MAG25</strain>
    </source>
</reference>
<dbReference type="GO" id="GO:0032259">
    <property type="term" value="P:methylation"/>
    <property type="evidence" value="ECO:0007669"/>
    <property type="project" value="UniProtKB-KW"/>
</dbReference>
<dbReference type="SUPFAM" id="SSF53335">
    <property type="entry name" value="S-adenosyl-L-methionine-dependent methyltransferases"/>
    <property type="match status" value="1"/>
</dbReference>
<evidence type="ECO:0000313" key="2">
    <source>
        <dbReference type="EMBL" id="CAA9482519.1"/>
    </source>
</evidence>
<dbReference type="PANTHER" id="PTHR43591:SF24">
    <property type="entry name" value="2-METHOXY-6-POLYPRENYL-1,4-BENZOQUINOL METHYLASE, MITOCHONDRIAL"/>
    <property type="match status" value="1"/>
</dbReference>
<accession>A0A6J4S0Z7</accession>
<dbReference type="PANTHER" id="PTHR43591">
    <property type="entry name" value="METHYLTRANSFERASE"/>
    <property type="match status" value="1"/>
</dbReference>
<dbReference type="CDD" id="cd02440">
    <property type="entry name" value="AdoMet_MTases"/>
    <property type="match status" value="1"/>
</dbReference>
<dbReference type="Pfam" id="PF08241">
    <property type="entry name" value="Methyltransf_11"/>
    <property type="match status" value="1"/>
</dbReference>
<dbReference type="GO" id="GO:0008757">
    <property type="term" value="F:S-adenosylmethionine-dependent methyltransferase activity"/>
    <property type="evidence" value="ECO:0007669"/>
    <property type="project" value="InterPro"/>
</dbReference>
<proteinExistence type="predicted"/>
<dbReference type="InterPro" id="IPR013216">
    <property type="entry name" value="Methyltransf_11"/>
</dbReference>
<feature type="domain" description="Methyltransferase type 11" evidence="1">
    <location>
        <begin position="119"/>
        <end position="219"/>
    </location>
</feature>
<protein>
    <submittedName>
        <fullName evidence="2">Methyltransferase type 11</fullName>
    </submittedName>
</protein>
<dbReference type="InterPro" id="IPR029063">
    <property type="entry name" value="SAM-dependent_MTases_sf"/>
</dbReference>
<name>A0A6J4S0Z7_9ACTN</name>
<keyword evidence="2" id="KW-0489">Methyltransferase</keyword>
<sequence length="278" mass="29824">MFRRSLLATLRPAPEAGGIGLDLVEGTEENGYLTSGLTRDPASGRTYPIKDGYLDLLGRGTGAGNIANLTNFLPGAGRSYEPLWRVRSLTLLTGENFPNERELEIIRSLVRADRGGLYLDLGCSAGLYSRALATTLGDRGDAVGIDISPSMLKEAVRRTRTLRPGTIPSLARADAGNLPFADGTFAGAVCGGSLNEFEDPARALRETRRVLAPGGRLAIMGLLQAATPRGRRLQRFLSTGGIRFFEPSQVTSLLEHAGFDPDPLQVHNVVFFAGATRR</sequence>
<dbReference type="EMBL" id="CADCVI010000190">
    <property type="protein sequence ID" value="CAA9482519.1"/>
    <property type="molecule type" value="Genomic_DNA"/>
</dbReference>
<gene>
    <name evidence="2" type="ORF">AVDCRST_MAG25-2857</name>
</gene>
<dbReference type="AlphaFoldDB" id="A0A6J4S0Z7"/>
<evidence type="ECO:0000259" key="1">
    <source>
        <dbReference type="Pfam" id="PF08241"/>
    </source>
</evidence>
<dbReference type="Gene3D" id="3.40.50.150">
    <property type="entry name" value="Vaccinia Virus protein VP39"/>
    <property type="match status" value="1"/>
</dbReference>
<keyword evidence="2" id="KW-0808">Transferase</keyword>